<protein>
    <submittedName>
        <fullName evidence="2">Uncharacterized protein</fullName>
    </submittedName>
</protein>
<name>A0A328YVH1_9BURK</name>
<dbReference type="RefSeq" id="WP_111879998.1">
    <property type="nucleotide sequence ID" value="NZ_QLTA01000042.1"/>
</dbReference>
<evidence type="ECO:0000256" key="1">
    <source>
        <dbReference type="SAM" id="MobiDB-lite"/>
    </source>
</evidence>
<sequence>MLVDPPSTPRLISERAAPIAGVRAPGTGATAAGSSSGAVDATARDTGPRGARAQDAAASGAPQPPPLRAGLSSWEPGYHRGIGHAQQALAYLADLDTQLRGLGDGVAARLQSRMPQSPSAEPTADAPAGGGDAQELQALQARIARLAQRWSERRQATGQSLDGDLNYRARGDARQGFQLAGLNATTLASGARETLFLSLGGVGRQPVPVDIDPAQPPQELARRLDVALAPQGVRAQWDEGETRLRFSVDEARWPAVRDTLAVQGGGVRYPAGQMVLARPGAEPSALDPAQWGVADAEAQRRTLRAVVAAQQKVRAGQQQVGQVLSEAASTAFASPAAEGTGAAQAGDAAAPAGLAWAQRFTVQFAGQLQQPDYRAIAAAAPALIGISRERVVALLGLPAQP</sequence>
<gene>
    <name evidence="2" type="ORF">AX018_10427</name>
</gene>
<feature type="compositionally biased region" description="Low complexity" evidence="1">
    <location>
        <begin position="48"/>
        <end position="61"/>
    </location>
</feature>
<accession>A0A328YVH1</accession>
<comment type="caution">
    <text evidence="2">The sequence shown here is derived from an EMBL/GenBank/DDBJ whole genome shotgun (WGS) entry which is preliminary data.</text>
</comment>
<feature type="region of interest" description="Disordered" evidence="1">
    <location>
        <begin position="112"/>
        <end position="131"/>
    </location>
</feature>
<reference evidence="2 3" key="1">
    <citation type="submission" date="2018-06" db="EMBL/GenBank/DDBJ databases">
        <title>Genomic Encyclopedia of Archaeal and Bacterial Type Strains, Phase II (KMG-II): from individual species to whole genera.</title>
        <authorList>
            <person name="Goeker M."/>
        </authorList>
    </citation>
    <scope>NUCLEOTIDE SEQUENCE [LARGE SCALE GENOMIC DNA]</scope>
    <source>
        <strain evidence="2 3">CFPB 3232</strain>
    </source>
</reference>
<keyword evidence="3" id="KW-1185">Reference proteome</keyword>
<proteinExistence type="predicted"/>
<dbReference type="AlphaFoldDB" id="A0A328YVH1"/>
<organism evidence="2 3">
    <name type="scientific">Paracidovorax anthurii</name>
    <dbReference type="NCBI Taxonomy" id="78229"/>
    <lineage>
        <taxon>Bacteria</taxon>
        <taxon>Pseudomonadati</taxon>
        <taxon>Pseudomonadota</taxon>
        <taxon>Betaproteobacteria</taxon>
        <taxon>Burkholderiales</taxon>
        <taxon>Comamonadaceae</taxon>
        <taxon>Paracidovorax</taxon>
    </lineage>
</organism>
<evidence type="ECO:0000313" key="3">
    <source>
        <dbReference type="Proteomes" id="UP000248856"/>
    </source>
</evidence>
<feature type="compositionally biased region" description="Low complexity" evidence="1">
    <location>
        <begin position="120"/>
        <end position="131"/>
    </location>
</feature>
<dbReference type="EMBL" id="QLTA01000042">
    <property type="protein sequence ID" value="RAR76825.1"/>
    <property type="molecule type" value="Genomic_DNA"/>
</dbReference>
<evidence type="ECO:0000313" key="2">
    <source>
        <dbReference type="EMBL" id="RAR76825.1"/>
    </source>
</evidence>
<feature type="region of interest" description="Disordered" evidence="1">
    <location>
        <begin position="1"/>
        <end position="74"/>
    </location>
</feature>
<dbReference type="OrthoDB" id="8561678at2"/>
<dbReference type="Proteomes" id="UP000248856">
    <property type="component" value="Unassembled WGS sequence"/>
</dbReference>
<feature type="compositionally biased region" description="Low complexity" evidence="1">
    <location>
        <begin position="20"/>
        <end position="41"/>
    </location>
</feature>